<dbReference type="PANTHER" id="PTHR12883">
    <property type="entry name" value="ADIPOCYTE-SPECIFIC PROTEIN 4-RELATED"/>
    <property type="match status" value="1"/>
</dbReference>
<feature type="region of interest" description="Disordered" evidence="8">
    <location>
        <begin position="428"/>
        <end position="484"/>
    </location>
</feature>
<keyword evidence="12" id="KW-1185">Reference proteome</keyword>
<evidence type="ECO:0000256" key="6">
    <source>
        <dbReference type="ARBA" id="ARBA00034875"/>
    </source>
</evidence>
<dbReference type="GO" id="GO:0005509">
    <property type="term" value="F:calcium ion binding"/>
    <property type="evidence" value="ECO:0007669"/>
    <property type="project" value="InterPro"/>
</dbReference>
<organism evidence="11 12">
    <name type="scientific">Brachionus plicatilis</name>
    <name type="common">Marine rotifer</name>
    <name type="synonym">Brachionus muelleri</name>
    <dbReference type="NCBI Taxonomy" id="10195"/>
    <lineage>
        <taxon>Eukaryota</taxon>
        <taxon>Metazoa</taxon>
        <taxon>Spiralia</taxon>
        <taxon>Gnathifera</taxon>
        <taxon>Rotifera</taxon>
        <taxon>Eurotatoria</taxon>
        <taxon>Monogononta</taxon>
        <taxon>Pseudotrocha</taxon>
        <taxon>Ploima</taxon>
        <taxon>Brachionidae</taxon>
        <taxon>Brachionus</taxon>
    </lineage>
</organism>
<dbReference type="STRING" id="10195.A0A3M7RSG2"/>
<feature type="compositionally biased region" description="Acidic residues" evidence="8">
    <location>
        <begin position="46"/>
        <end position="56"/>
    </location>
</feature>
<evidence type="ECO:0000313" key="11">
    <source>
        <dbReference type="EMBL" id="RNA26506.1"/>
    </source>
</evidence>
<evidence type="ECO:0000256" key="3">
    <source>
        <dbReference type="ARBA" id="ARBA00023136"/>
    </source>
</evidence>
<dbReference type="Pfam" id="PF07946">
    <property type="entry name" value="CCDC47"/>
    <property type="match status" value="1"/>
</dbReference>
<dbReference type="PANTHER" id="PTHR12883:SF0">
    <property type="entry name" value="PAT COMPLEX SUBUNIT CCDC47"/>
    <property type="match status" value="1"/>
</dbReference>
<evidence type="ECO:0000256" key="10">
    <source>
        <dbReference type="SAM" id="SignalP"/>
    </source>
</evidence>
<feature type="signal peptide" evidence="10">
    <location>
        <begin position="1"/>
        <end position="15"/>
    </location>
</feature>
<name>A0A3M7RSG2_BRAPC</name>
<evidence type="ECO:0000256" key="8">
    <source>
        <dbReference type="SAM" id="MobiDB-lite"/>
    </source>
</evidence>
<comment type="subcellular location">
    <subcellularLocation>
        <location evidence="4">Rough endoplasmic reticulum membrane</location>
        <topology evidence="4">Single-pass type I membrane protein</topology>
    </subcellularLocation>
</comment>
<feature type="compositionally biased region" description="Basic residues" evidence="8">
    <location>
        <begin position="468"/>
        <end position="478"/>
    </location>
</feature>
<dbReference type="Proteomes" id="UP000276133">
    <property type="component" value="Unassembled WGS sequence"/>
</dbReference>
<sequence length="484" mass="55723">MRILIVLCLIGFTLAKLAQSDDDFEEFDFVEETPTATKSHQILPEETIEEEFDEEPVSEKTPTKSPASLDLDNEEFEHFFDDEEFENPTQQPKKKEEPVNLKINQVPIHLMSSGNWTNYVYEIVMLGVIAIYLAFYLVGKSKNSRFVHAWYQANLDLLEKNFSLVGDDGQSSELNSSSEQGTFIKDSDNSYGLWCSGRQGCEGLLIQLKLIKRQDLINGMVMQMIKPKSDQLIFSVEYPNKEDIDSFVFCLTGKKQSQQMFNDYQDLSSFCVEKKLSSSVQSQFVDLLSAQVNQKYVVLNEIGEIPNYMLDKTVCAFMNKYPEMVDFILVSDQYTGFRSQSEEQPVVVDGSSVGLPKSKSVLVISFNVPGKGMNTSVEDMESMLPALQLALYLIDRVPRIRLSKEAKTKAIKKRKDISEQLMKFKHKERQEAAMLRKEEKRRAEKEKIMNESDPEKQKKMEERELKREKKKNMSKMKQVKIMSM</sequence>
<dbReference type="OrthoDB" id="10039147at2759"/>
<feature type="compositionally biased region" description="Basic and acidic residues" evidence="8">
    <location>
        <begin position="428"/>
        <end position="467"/>
    </location>
</feature>
<accession>A0A3M7RSG2</accession>
<gene>
    <name evidence="11" type="ORF">BpHYR1_013195</name>
</gene>
<comment type="similarity">
    <text evidence="5">Belongs to the CCDC47 family.</text>
</comment>
<evidence type="ECO:0000256" key="4">
    <source>
        <dbReference type="ARBA" id="ARBA00034697"/>
    </source>
</evidence>
<feature type="region of interest" description="Disordered" evidence="8">
    <location>
        <begin position="44"/>
        <end position="68"/>
    </location>
</feature>
<evidence type="ECO:0000256" key="2">
    <source>
        <dbReference type="ARBA" id="ARBA00022989"/>
    </source>
</evidence>
<dbReference type="EMBL" id="REGN01002732">
    <property type="protein sequence ID" value="RNA26506.1"/>
    <property type="molecule type" value="Genomic_DNA"/>
</dbReference>
<keyword evidence="1 9" id="KW-0812">Transmembrane</keyword>
<keyword evidence="2 9" id="KW-1133">Transmembrane helix</keyword>
<reference evidence="11 12" key="1">
    <citation type="journal article" date="2018" name="Sci. Rep.">
        <title>Genomic signatures of local adaptation to the degree of environmental predictability in rotifers.</title>
        <authorList>
            <person name="Franch-Gras L."/>
            <person name="Hahn C."/>
            <person name="Garcia-Roger E.M."/>
            <person name="Carmona M.J."/>
            <person name="Serra M."/>
            <person name="Gomez A."/>
        </authorList>
    </citation>
    <scope>NUCLEOTIDE SEQUENCE [LARGE SCALE GENOMIC DNA]</scope>
    <source>
        <strain evidence="11">HYR1</strain>
    </source>
</reference>
<evidence type="ECO:0000256" key="9">
    <source>
        <dbReference type="SAM" id="Phobius"/>
    </source>
</evidence>
<keyword evidence="3 9" id="KW-0472">Membrane</keyword>
<dbReference type="GO" id="GO:0030867">
    <property type="term" value="C:rough endoplasmic reticulum membrane"/>
    <property type="evidence" value="ECO:0007669"/>
    <property type="project" value="UniProtKB-SubCell"/>
</dbReference>
<dbReference type="InterPro" id="IPR012879">
    <property type="entry name" value="CCDC47"/>
</dbReference>
<dbReference type="GO" id="GO:0032469">
    <property type="term" value="P:endoplasmic reticulum calcium ion homeostasis"/>
    <property type="evidence" value="ECO:0007669"/>
    <property type="project" value="InterPro"/>
</dbReference>
<comment type="caution">
    <text evidence="11">The sequence shown here is derived from an EMBL/GenBank/DDBJ whole genome shotgun (WGS) entry which is preliminary data.</text>
</comment>
<keyword evidence="10" id="KW-0732">Signal</keyword>
<evidence type="ECO:0000256" key="7">
    <source>
        <dbReference type="ARBA" id="ARBA00034902"/>
    </source>
</evidence>
<proteinExistence type="inferred from homology"/>
<feature type="transmembrane region" description="Helical" evidence="9">
    <location>
        <begin position="119"/>
        <end position="138"/>
    </location>
</feature>
<evidence type="ECO:0000256" key="1">
    <source>
        <dbReference type="ARBA" id="ARBA00022692"/>
    </source>
</evidence>
<protein>
    <recommendedName>
        <fullName evidence="6">PAT complex subunit CCDC47</fullName>
    </recommendedName>
    <alternativeName>
        <fullName evidence="7">Coiled-coil domain-containing protein 47</fullName>
    </alternativeName>
</protein>
<dbReference type="AlphaFoldDB" id="A0A3M7RSG2"/>
<evidence type="ECO:0000313" key="12">
    <source>
        <dbReference type="Proteomes" id="UP000276133"/>
    </source>
</evidence>
<evidence type="ECO:0000256" key="5">
    <source>
        <dbReference type="ARBA" id="ARBA00034746"/>
    </source>
</evidence>
<feature type="chain" id="PRO_5018156339" description="PAT complex subunit CCDC47" evidence="10">
    <location>
        <begin position="16"/>
        <end position="484"/>
    </location>
</feature>